<dbReference type="EMBL" id="JAAALK010000288">
    <property type="protein sequence ID" value="KAG8053063.1"/>
    <property type="molecule type" value="Genomic_DNA"/>
</dbReference>
<dbReference type="Proteomes" id="UP000729402">
    <property type="component" value="Unassembled WGS sequence"/>
</dbReference>
<gene>
    <name evidence="1" type="ORF">GUJ93_ZPchr0001g33223</name>
</gene>
<sequence>MVEELPRAPVMGIRNQVMMSPVMEVNPEVLGEVVIDREVIMAEVELPFQGLMRIFGSINEKGCMSHTTTLRASQ</sequence>
<keyword evidence="2" id="KW-1185">Reference proteome</keyword>
<evidence type="ECO:0000313" key="2">
    <source>
        <dbReference type="Proteomes" id="UP000729402"/>
    </source>
</evidence>
<accession>A0A8J5RX91</accession>
<evidence type="ECO:0000313" key="1">
    <source>
        <dbReference type="EMBL" id="KAG8053063.1"/>
    </source>
</evidence>
<comment type="caution">
    <text evidence="1">The sequence shown here is derived from an EMBL/GenBank/DDBJ whole genome shotgun (WGS) entry which is preliminary data.</text>
</comment>
<protein>
    <submittedName>
        <fullName evidence="1">Uncharacterized protein</fullName>
    </submittedName>
</protein>
<reference evidence="1" key="2">
    <citation type="submission" date="2021-02" db="EMBL/GenBank/DDBJ databases">
        <authorList>
            <person name="Kimball J.A."/>
            <person name="Haas M.W."/>
            <person name="Macchietto M."/>
            <person name="Kono T."/>
            <person name="Duquette J."/>
            <person name="Shao M."/>
        </authorList>
    </citation>
    <scope>NUCLEOTIDE SEQUENCE</scope>
    <source>
        <tissue evidence="1">Fresh leaf tissue</tissue>
    </source>
</reference>
<dbReference type="AlphaFoldDB" id="A0A8J5RX91"/>
<organism evidence="1 2">
    <name type="scientific">Zizania palustris</name>
    <name type="common">Northern wild rice</name>
    <dbReference type="NCBI Taxonomy" id="103762"/>
    <lineage>
        <taxon>Eukaryota</taxon>
        <taxon>Viridiplantae</taxon>
        <taxon>Streptophyta</taxon>
        <taxon>Embryophyta</taxon>
        <taxon>Tracheophyta</taxon>
        <taxon>Spermatophyta</taxon>
        <taxon>Magnoliopsida</taxon>
        <taxon>Liliopsida</taxon>
        <taxon>Poales</taxon>
        <taxon>Poaceae</taxon>
        <taxon>BOP clade</taxon>
        <taxon>Oryzoideae</taxon>
        <taxon>Oryzeae</taxon>
        <taxon>Zizaniinae</taxon>
        <taxon>Zizania</taxon>
    </lineage>
</organism>
<reference evidence="1" key="1">
    <citation type="journal article" date="2021" name="bioRxiv">
        <title>Whole Genome Assembly and Annotation of Northern Wild Rice, Zizania palustris L., Supports a Whole Genome Duplication in the Zizania Genus.</title>
        <authorList>
            <person name="Haas M."/>
            <person name="Kono T."/>
            <person name="Macchietto M."/>
            <person name="Millas R."/>
            <person name="McGilp L."/>
            <person name="Shao M."/>
            <person name="Duquette J."/>
            <person name="Hirsch C.N."/>
            <person name="Kimball J."/>
        </authorList>
    </citation>
    <scope>NUCLEOTIDE SEQUENCE</scope>
    <source>
        <tissue evidence="1">Fresh leaf tissue</tissue>
    </source>
</reference>
<name>A0A8J5RX91_ZIZPA</name>
<proteinExistence type="predicted"/>